<dbReference type="OrthoDB" id="4107531at2"/>
<gene>
    <name evidence="1" type="ORF">EFL26_13940</name>
</gene>
<accession>A0A3N0GNH6</accession>
<comment type="caution">
    <text evidence="1">The sequence shown here is derived from an EMBL/GenBank/DDBJ whole genome shotgun (WGS) entry which is preliminary data.</text>
</comment>
<keyword evidence="2" id="KW-1185">Reference proteome</keyword>
<protein>
    <submittedName>
        <fullName evidence="1">Uncharacterized protein</fullName>
    </submittedName>
</protein>
<evidence type="ECO:0000313" key="1">
    <source>
        <dbReference type="EMBL" id="RNM14035.1"/>
    </source>
</evidence>
<proteinExistence type="predicted"/>
<evidence type="ECO:0000313" key="2">
    <source>
        <dbReference type="Proteomes" id="UP000279994"/>
    </source>
</evidence>
<reference evidence="1 2" key="1">
    <citation type="submission" date="2018-11" db="EMBL/GenBank/DDBJ databases">
        <authorList>
            <person name="Li F."/>
        </authorList>
    </citation>
    <scope>NUCLEOTIDE SEQUENCE [LARGE SCALE GENOMIC DNA]</scope>
    <source>
        <strain evidence="1 2">Gsoil 818</strain>
    </source>
</reference>
<sequence>MRDHRGNWATWTFIWDQAVQRQADRIFGAEFEDAQVDVMLFADALRNVLRGAERVLGKGNTAVQVFKADVPDIEHVRNIYEHFDAYVEGIGNRQQDGSMGPDDWRPVHSKVGDDFYIVNFGAYRLDVGPARDASARLVVATLDAAGEH</sequence>
<dbReference type="AlphaFoldDB" id="A0A3N0GNH6"/>
<dbReference type="RefSeq" id="WP_123223443.1">
    <property type="nucleotide sequence ID" value="NZ_RJSF01000040.1"/>
</dbReference>
<dbReference type="EMBL" id="RJSF01000040">
    <property type="protein sequence ID" value="RNM14035.1"/>
    <property type="molecule type" value="Genomic_DNA"/>
</dbReference>
<dbReference type="Proteomes" id="UP000279994">
    <property type="component" value="Unassembled WGS sequence"/>
</dbReference>
<name>A0A3N0GNH6_9ACTN</name>
<organism evidence="1 2">
    <name type="scientific">Nocardioides pocheonensis</name>
    <dbReference type="NCBI Taxonomy" id="661485"/>
    <lineage>
        <taxon>Bacteria</taxon>
        <taxon>Bacillati</taxon>
        <taxon>Actinomycetota</taxon>
        <taxon>Actinomycetes</taxon>
        <taxon>Propionibacteriales</taxon>
        <taxon>Nocardioidaceae</taxon>
        <taxon>Nocardioides</taxon>
    </lineage>
</organism>